<accession>A0A096PEQ7</accession>
<dbReference type="CDD" id="cd00067">
    <property type="entry name" value="GAL4"/>
    <property type="match status" value="1"/>
</dbReference>
<dbReference type="SMART" id="SM00066">
    <property type="entry name" value="GAL4"/>
    <property type="match status" value="1"/>
</dbReference>
<comment type="caution">
    <text evidence="4">The sequence shown here is derived from an EMBL/GenBank/DDBJ whole genome shotgun (WGS) entry which is preliminary data.</text>
</comment>
<proteinExistence type="predicted"/>
<dbReference type="PROSITE" id="PS00463">
    <property type="entry name" value="ZN2_CY6_FUNGAL_1"/>
    <property type="match status" value="1"/>
</dbReference>
<dbReference type="InterPro" id="IPR001138">
    <property type="entry name" value="Zn2Cys6_DnaBD"/>
</dbReference>
<gene>
    <name evidence="4" type="ORF">BN851_0024110</name>
</gene>
<dbReference type="Gene3D" id="4.10.240.10">
    <property type="entry name" value="Zn(2)-C6 fungal-type DNA-binding domain"/>
    <property type="match status" value="1"/>
</dbReference>
<dbReference type="Pfam" id="PF00172">
    <property type="entry name" value="Zn_clus"/>
    <property type="match status" value="1"/>
</dbReference>
<dbReference type="AlphaFoldDB" id="A0A096PEQ7"/>
<evidence type="ECO:0000313" key="4">
    <source>
        <dbReference type="EMBL" id="CEG03302.1"/>
    </source>
</evidence>
<dbReference type="GO" id="GO:0000981">
    <property type="term" value="F:DNA-binding transcription factor activity, RNA polymerase II-specific"/>
    <property type="evidence" value="ECO:0007669"/>
    <property type="project" value="InterPro"/>
</dbReference>
<evidence type="ECO:0000256" key="1">
    <source>
        <dbReference type="ARBA" id="ARBA00023242"/>
    </source>
</evidence>
<organism evidence="4">
    <name type="scientific">Fusarium acuminatum CS5907</name>
    <dbReference type="NCBI Taxonomy" id="1318461"/>
    <lineage>
        <taxon>Eukaryota</taxon>
        <taxon>Fungi</taxon>
        <taxon>Dikarya</taxon>
        <taxon>Ascomycota</taxon>
        <taxon>Pezizomycotina</taxon>
        <taxon>Sordariomycetes</taxon>
        <taxon>Hypocreomycetidae</taxon>
        <taxon>Hypocreales</taxon>
        <taxon>Nectriaceae</taxon>
        <taxon>Fusarium</taxon>
        <taxon>Fusarium tricinctum species complex</taxon>
    </lineage>
</organism>
<sequence length="182" mass="20167">MEPSGSKRLVPILPAQQIKYTVNETGPNDHATPNEPSSAAQRAGKRVVVAVACEGCRRKKAKCDGRKPTCSRCFHRNEACLYETPPVPIAVKKKCDSLMVENQQYRELFNAIHTRPACEAQEIYNRLRTSNQPLNVLESLKQADVLLPNPTANARDPDPRLAQLDQEARQSAPSKLLPSLGQ</sequence>
<dbReference type="SUPFAM" id="SSF57701">
    <property type="entry name" value="Zn2/Cys6 DNA-binding domain"/>
    <property type="match status" value="1"/>
</dbReference>
<feature type="domain" description="Zn(2)-C6 fungal-type" evidence="3">
    <location>
        <begin position="52"/>
        <end position="82"/>
    </location>
</feature>
<evidence type="ECO:0000259" key="3">
    <source>
        <dbReference type="PROSITE" id="PS50048"/>
    </source>
</evidence>
<dbReference type="GO" id="GO:0008270">
    <property type="term" value="F:zinc ion binding"/>
    <property type="evidence" value="ECO:0007669"/>
    <property type="project" value="InterPro"/>
</dbReference>
<dbReference type="InterPro" id="IPR053187">
    <property type="entry name" value="Notoamide_regulator"/>
</dbReference>
<dbReference type="PANTHER" id="PTHR47256:SF1">
    <property type="entry name" value="ZN(II)2CYS6 TRANSCRIPTION FACTOR (EUROFUNG)"/>
    <property type="match status" value="1"/>
</dbReference>
<evidence type="ECO:0000256" key="2">
    <source>
        <dbReference type="SAM" id="MobiDB-lite"/>
    </source>
</evidence>
<name>A0A096PEQ7_9HYPO</name>
<dbReference type="EMBL" id="CBMG010000470">
    <property type="protein sequence ID" value="CEG03302.1"/>
    <property type="molecule type" value="Genomic_DNA"/>
</dbReference>
<reference evidence="4" key="1">
    <citation type="submission" date="2013-05" db="EMBL/GenBank/DDBJ databases">
        <title>Draft genome sequences of six wheat associated Fusarium spp. isolates.</title>
        <authorList>
            <person name="Moolhuijzen P.M."/>
            <person name="Manners J.M."/>
            <person name="Wilcox S."/>
            <person name="Bellgard M.I."/>
            <person name="Gardiner D.M."/>
        </authorList>
    </citation>
    <scope>NUCLEOTIDE SEQUENCE</scope>
    <source>
        <strain evidence="4">CS5907</strain>
        <strain evidence="4">CS5907</strain>
    </source>
</reference>
<dbReference type="InterPro" id="IPR036864">
    <property type="entry name" value="Zn2-C6_fun-type_DNA-bd_sf"/>
</dbReference>
<keyword evidence="1" id="KW-0539">Nucleus</keyword>
<dbReference type="PROSITE" id="PS50048">
    <property type="entry name" value="ZN2_CY6_FUNGAL_2"/>
    <property type="match status" value="1"/>
</dbReference>
<dbReference type="PANTHER" id="PTHR47256">
    <property type="entry name" value="ZN(II)2CYS6 TRANSCRIPTION FACTOR (EUROFUNG)-RELATED"/>
    <property type="match status" value="1"/>
</dbReference>
<feature type="region of interest" description="Disordered" evidence="2">
    <location>
        <begin position="23"/>
        <end position="43"/>
    </location>
</feature>
<protein>
    <submittedName>
        <fullName evidence="4">WGS project CBMG000000000 data, contig CS5907-c000471</fullName>
    </submittedName>
</protein>